<dbReference type="GeneID" id="63689165"/>
<accession>M5FPM7</accession>
<evidence type="ECO:0000313" key="3">
    <source>
        <dbReference type="Proteomes" id="UP000030653"/>
    </source>
</evidence>
<proteinExistence type="predicted"/>
<dbReference type="EMBL" id="JH795878">
    <property type="protein sequence ID" value="EJT97173.1"/>
    <property type="molecule type" value="Genomic_DNA"/>
</dbReference>
<gene>
    <name evidence="2" type="ORF">DACRYDRAFT_25286</name>
</gene>
<organism evidence="2 3">
    <name type="scientific">Dacryopinax primogenitus (strain DJM 731)</name>
    <name type="common">Brown rot fungus</name>
    <dbReference type="NCBI Taxonomy" id="1858805"/>
    <lineage>
        <taxon>Eukaryota</taxon>
        <taxon>Fungi</taxon>
        <taxon>Dikarya</taxon>
        <taxon>Basidiomycota</taxon>
        <taxon>Agaricomycotina</taxon>
        <taxon>Dacrymycetes</taxon>
        <taxon>Dacrymycetales</taxon>
        <taxon>Dacrymycetaceae</taxon>
        <taxon>Dacryopinax</taxon>
    </lineage>
</organism>
<name>M5FPM7_DACPD</name>
<keyword evidence="3" id="KW-1185">Reference proteome</keyword>
<sequence length="101" mass="11029">MENLSCLVSASCVHPAEPEIREKTMPGQIGVVGHQLYHDIIRHRHGESSDLDQSSPKDSAYQSRTDGNNVGRFHNNDRAHLTLSTQPPTPLGSLLAGFEAV</sequence>
<evidence type="ECO:0000256" key="1">
    <source>
        <dbReference type="SAM" id="MobiDB-lite"/>
    </source>
</evidence>
<dbReference type="AlphaFoldDB" id="M5FPM7"/>
<dbReference type="RefSeq" id="XP_040624071.1">
    <property type="nucleotide sequence ID" value="XM_040774103.1"/>
</dbReference>
<feature type="region of interest" description="Disordered" evidence="1">
    <location>
        <begin position="44"/>
        <end position="75"/>
    </location>
</feature>
<reference evidence="2 3" key="1">
    <citation type="journal article" date="2012" name="Science">
        <title>The Paleozoic origin of enzymatic lignin decomposition reconstructed from 31 fungal genomes.</title>
        <authorList>
            <person name="Floudas D."/>
            <person name="Binder M."/>
            <person name="Riley R."/>
            <person name="Barry K."/>
            <person name="Blanchette R.A."/>
            <person name="Henrissat B."/>
            <person name="Martinez A.T."/>
            <person name="Otillar R."/>
            <person name="Spatafora J.W."/>
            <person name="Yadav J.S."/>
            <person name="Aerts A."/>
            <person name="Benoit I."/>
            <person name="Boyd A."/>
            <person name="Carlson A."/>
            <person name="Copeland A."/>
            <person name="Coutinho P.M."/>
            <person name="de Vries R.P."/>
            <person name="Ferreira P."/>
            <person name="Findley K."/>
            <person name="Foster B."/>
            <person name="Gaskell J."/>
            <person name="Glotzer D."/>
            <person name="Gorecki P."/>
            <person name="Heitman J."/>
            <person name="Hesse C."/>
            <person name="Hori C."/>
            <person name="Igarashi K."/>
            <person name="Jurgens J.A."/>
            <person name="Kallen N."/>
            <person name="Kersten P."/>
            <person name="Kohler A."/>
            <person name="Kuees U."/>
            <person name="Kumar T.K.A."/>
            <person name="Kuo A."/>
            <person name="LaButti K."/>
            <person name="Larrondo L.F."/>
            <person name="Lindquist E."/>
            <person name="Ling A."/>
            <person name="Lombard V."/>
            <person name="Lucas S."/>
            <person name="Lundell T."/>
            <person name="Martin R."/>
            <person name="McLaughlin D.J."/>
            <person name="Morgenstern I."/>
            <person name="Morin E."/>
            <person name="Murat C."/>
            <person name="Nagy L.G."/>
            <person name="Nolan M."/>
            <person name="Ohm R.A."/>
            <person name="Patyshakuliyeva A."/>
            <person name="Rokas A."/>
            <person name="Ruiz-Duenas F.J."/>
            <person name="Sabat G."/>
            <person name="Salamov A."/>
            <person name="Samejima M."/>
            <person name="Schmutz J."/>
            <person name="Slot J.C."/>
            <person name="St John F."/>
            <person name="Stenlid J."/>
            <person name="Sun H."/>
            <person name="Sun S."/>
            <person name="Syed K."/>
            <person name="Tsang A."/>
            <person name="Wiebenga A."/>
            <person name="Young D."/>
            <person name="Pisabarro A."/>
            <person name="Eastwood D.C."/>
            <person name="Martin F."/>
            <person name="Cullen D."/>
            <person name="Grigoriev I.V."/>
            <person name="Hibbett D.S."/>
        </authorList>
    </citation>
    <scope>NUCLEOTIDE SEQUENCE [LARGE SCALE GENOMIC DNA]</scope>
    <source>
        <strain evidence="2 3">DJM-731 SS1</strain>
    </source>
</reference>
<dbReference type="Proteomes" id="UP000030653">
    <property type="component" value="Unassembled WGS sequence"/>
</dbReference>
<evidence type="ECO:0000313" key="2">
    <source>
        <dbReference type="EMBL" id="EJT97173.1"/>
    </source>
</evidence>
<feature type="compositionally biased region" description="Polar residues" evidence="1">
    <location>
        <begin position="51"/>
        <end position="68"/>
    </location>
</feature>
<protein>
    <submittedName>
        <fullName evidence="2">Uncharacterized protein</fullName>
    </submittedName>
</protein>
<dbReference type="HOGENOM" id="CLU_2291603_0_0_1"/>